<dbReference type="Proteomes" id="UP000324222">
    <property type="component" value="Unassembled WGS sequence"/>
</dbReference>
<name>A0A5B7FI12_PORTR</name>
<reference evidence="2 3" key="1">
    <citation type="submission" date="2019-05" db="EMBL/GenBank/DDBJ databases">
        <title>Another draft genome of Portunus trituberculatus and its Hox gene families provides insights of decapod evolution.</title>
        <authorList>
            <person name="Jeong J.-H."/>
            <person name="Song I."/>
            <person name="Kim S."/>
            <person name="Choi T."/>
            <person name="Kim D."/>
            <person name="Ryu S."/>
            <person name="Kim W."/>
        </authorList>
    </citation>
    <scope>NUCLEOTIDE SEQUENCE [LARGE SCALE GENOMIC DNA]</scope>
    <source>
        <tissue evidence="2">Muscle</tissue>
    </source>
</reference>
<organism evidence="2 3">
    <name type="scientific">Portunus trituberculatus</name>
    <name type="common">Swimming crab</name>
    <name type="synonym">Neptunus trituberculatus</name>
    <dbReference type="NCBI Taxonomy" id="210409"/>
    <lineage>
        <taxon>Eukaryota</taxon>
        <taxon>Metazoa</taxon>
        <taxon>Ecdysozoa</taxon>
        <taxon>Arthropoda</taxon>
        <taxon>Crustacea</taxon>
        <taxon>Multicrustacea</taxon>
        <taxon>Malacostraca</taxon>
        <taxon>Eumalacostraca</taxon>
        <taxon>Eucarida</taxon>
        <taxon>Decapoda</taxon>
        <taxon>Pleocyemata</taxon>
        <taxon>Brachyura</taxon>
        <taxon>Eubrachyura</taxon>
        <taxon>Portunoidea</taxon>
        <taxon>Portunidae</taxon>
        <taxon>Portuninae</taxon>
        <taxon>Portunus</taxon>
    </lineage>
</organism>
<dbReference type="EMBL" id="VSRR010006564">
    <property type="protein sequence ID" value="MPC45086.1"/>
    <property type="molecule type" value="Genomic_DNA"/>
</dbReference>
<sequence>MALEQEQEQEQEVVVVVVVAMEGDGIDDDDGDDDDDVDSEEQAFTQVRREVRVRELNANMIFCVCRGAKSQAAPIAFMIVVSDSKLWR</sequence>
<protein>
    <submittedName>
        <fullName evidence="2">Uncharacterized protein</fullName>
    </submittedName>
</protein>
<evidence type="ECO:0000313" key="2">
    <source>
        <dbReference type="EMBL" id="MPC45086.1"/>
    </source>
</evidence>
<evidence type="ECO:0000256" key="1">
    <source>
        <dbReference type="SAM" id="MobiDB-lite"/>
    </source>
</evidence>
<dbReference type="AlphaFoldDB" id="A0A5B7FI12"/>
<gene>
    <name evidence="2" type="ORF">E2C01_038770</name>
</gene>
<feature type="region of interest" description="Disordered" evidence="1">
    <location>
        <begin position="24"/>
        <end position="44"/>
    </location>
</feature>
<feature type="compositionally biased region" description="Acidic residues" evidence="1">
    <location>
        <begin position="24"/>
        <end position="41"/>
    </location>
</feature>
<evidence type="ECO:0000313" key="3">
    <source>
        <dbReference type="Proteomes" id="UP000324222"/>
    </source>
</evidence>
<keyword evidence="3" id="KW-1185">Reference proteome</keyword>
<comment type="caution">
    <text evidence="2">The sequence shown here is derived from an EMBL/GenBank/DDBJ whole genome shotgun (WGS) entry which is preliminary data.</text>
</comment>
<accession>A0A5B7FI12</accession>
<proteinExistence type="predicted"/>